<organism evidence="8 9">
    <name type="scientific">Agrococcus casei LMG 22410</name>
    <dbReference type="NCBI Taxonomy" id="1255656"/>
    <lineage>
        <taxon>Bacteria</taxon>
        <taxon>Bacillati</taxon>
        <taxon>Actinomycetota</taxon>
        <taxon>Actinomycetes</taxon>
        <taxon>Micrococcales</taxon>
        <taxon>Microbacteriaceae</taxon>
        <taxon>Agrococcus</taxon>
    </lineage>
</organism>
<evidence type="ECO:0000313" key="9">
    <source>
        <dbReference type="Proteomes" id="UP000195787"/>
    </source>
</evidence>
<reference evidence="8 9" key="1">
    <citation type="submission" date="2017-02" db="EMBL/GenBank/DDBJ databases">
        <authorList>
            <person name="Peterson S.W."/>
        </authorList>
    </citation>
    <scope>NUCLEOTIDE SEQUENCE [LARGE SCALE GENOMIC DNA]</scope>
    <source>
        <strain evidence="8 9">LMG 22410</strain>
    </source>
</reference>
<dbReference type="Pfam" id="PF12823">
    <property type="entry name" value="DUF3817"/>
    <property type="match status" value="1"/>
</dbReference>
<dbReference type="AlphaFoldDB" id="A0A1R4EXJ2"/>
<keyword evidence="5 6" id="KW-0472">Membrane</keyword>
<dbReference type="EMBL" id="FUHU01000008">
    <property type="protein sequence ID" value="SJM48361.1"/>
    <property type="molecule type" value="Genomic_DNA"/>
</dbReference>
<keyword evidence="9" id="KW-1185">Reference proteome</keyword>
<evidence type="ECO:0000256" key="2">
    <source>
        <dbReference type="ARBA" id="ARBA00022475"/>
    </source>
</evidence>
<dbReference type="GO" id="GO:0005886">
    <property type="term" value="C:plasma membrane"/>
    <property type="evidence" value="ECO:0007669"/>
    <property type="project" value="UniProtKB-SubCell"/>
</dbReference>
<evidence type="ECO:0000256" key="5">
    <source>
        <dbReference type="ARBA" id="ARBA00023136"/>
    </source>
</evidence>
<evidence type="ECO:0000256" key="4">
    <source>
        <dbReference type="ARBA" id="ARBA00022989"/>
    </source>
</evidence>
<dbReference type="NCBIfam" id="TIGR03954">
    <property type="entry name" value="integ_memb_HG"/>
    <property type="match status" value="1"/>
</dbReference>
<keyword evidence="3 6" id="KW-0812">Transmembrane</keyword>
<comment type="subcellular location">
    <subcellularLocation>
        <location evidence="1">Cell membrane</location>
        <topology evidence="1">Multi-pass membrane protein</topology>
    </subcellularLocation>
</comment>
<feature type="transmembrane region" description="Helical" evidence="6">
    <location>
        <begin position="28"/>
        <end position="49"/>
    </location>
</feature>
<feature type="transmembrane region" description="Helical" evidence="6">
    <location>
        <begin position="89"/>
        <end position="109"/>
    </location>
</feature>
<evidence type="ECO:0000259" key="7">
    <source>
        <dbReference type="Pfam" id="PF12823"/>
    </source>
</evidence>
<dbReference type="InterPro" id="IPR023845">
    <property type="entry name" value="DUF3817_TM"/>
</dbReference>
<gene>
    <name evidence="8" type="ORF">CZ674_01460</name>
</gene>
<dbReference type="Proteomes" id="UP000195787">
    <property type="component" value="Unassembled WGS sequence"/>
</dbReference>
<accession>A0A1R4EXJ2</accession>
<name>A0A1R4EXJ2_9MICO</name>
<keyword evidence="2" id="KW-1003">Cell membrane</keyword>
<keyword evidence="4 6" id="KW-1133">Transmembrane helix</keyword>
<protein>
    <submittedName>
        <fullName evidence="8">Hypothetical membrane protein</fullName>
    </submittedName>
</protein>
<sequence length="117" mass="12858">MFPFGLTHGAVFVSYAVTAGVVGLNQRWKLSLIVGAVALAIVPFATLPFDRWLAKRGKLQGAWRTEKTEDPRDNTFIDNALRFGLRHPIATLLVLALSVTAVVTVLLQLGPPTEWFN</sequence>
<evidence type="ECO:0000256" key="1">
    <source>
        <dbReference type="ARBA" id="ARBA00004651"/>
    </source>
</evidence>
<evidence type="ECO:0000256" key="3">
    <source>
        <dbReference type="ARBA" id="ARBA00022692"/>
    </source>
</evidence>
<evidence type="ECO:0000256" key="6">
    <source>
        <dbReference type="SAM" id="Phobius"/>
    </source>
</evidence>
<proteinExistence type="predicted"/>
<feature type="domain" description="DUF3817" evidence="7">
    <location>
        <begin position="3"/>
        <end position="54"/>
    </location>
</feature>
<evidence type="ECO:0000313" key="8">
    <source>
        <dbReference type="EMBL" id="SJM48361.1"/>
    </source>
</evidence>